<evidence type="ECO:0000259" key="16">
    <source>
        <dbReference type="Pfam" id="PF00485"/>
    </source>
</evidence>
<dbReference type="PRINTS" id="PR00988">
    <property type="entry name" value="URIDINKINASE"/>
</dbReference>
<dbReference type="FunFam" id="3.40.50.2020:FF:000023">
    <property type="entry name" value="Probable uracil phosphoribosyltransferase"/>
    <property type="match status" value="1"/>
</dbReference>
<comment type="cofactor">
    <cofactor evidence="1">
        <name>Mg(2+)</name>
        <dbReference type="ChEBI" id="CHEBI:18420"/>
    </cofactor>
</comment>
<dbReference type="InterPro" id="IPR000836">
    <property type="entry name" value="PRTase_dom"/>
</dbReference>
<protein>
    <recommendedName>
        <fullName evidence="14">Uridine kinase</fullName>
        <ecNumber evidence="14">2.7.1.48</ecNumber>
    </recommendedName>
</protein>
<keyword evidence="19" id="KW-1185">Reference proteome</keyword>
<evidence type="ECO:0000256" key="5">
    <source>
        <dbReference type="ARBA" id="ARBA00008173"/>
    </source>
</evidence>
<dbReference type="PANTHER" id="PTHR10285">
    <property type="entry name" value="URIDINE KINASE"/>
    <property type="match status" value="1"/>
</dbReference>
<evidence type="ECO:0000256" key="12">
    <source>
        <dbReference type="ARBA" id="ARBA00022777"/>
    </source>
</evidence>
<evidence type="ECO:0000256" key="3">
    <source>
        <dbReference type="ARBA" id="ARBA00004784"/>
    </source>
</evidence>
<evidence type="ECO:0000256" key="14">
    <source>
        <dbReference type="RuleBase" id="RU003825"/>
    </source>
</evidence>
<dbReference type="InterPro" id="IPR027417">
    <property type="entry name" value="P-loop_NTPase"/>
</dbReference>
<dbReference type="CDD" id="cd06223">
    <property type="entry name" value="PRTases_typeI"/>
    <property type="match status" value="1"/>
</dbReference>
<keyword evidence="12 14" id="KW-0418">Kinase</keyword>
<dbReference type="InterPro" id="IPR006083">
    <property type="entry name" value="PRK/URK"/>
</dbReference>
<gene>
    <name evidence="18" type="ORF">D9Q98_003504</name>
</gene>
<reference evidence="18" key="2">
    <citation type="submission" date="2020-11" db="EMBL/GenBank/DDBJ databases">
        <authorList>
            <person name="Cecchin M."/>
            <person name="Marcolungo L."/>
            <person name="Rossato M."/>
            <person name="Girolomoni L."/>
            <person name="Cosentino E."/>
            <person name="Cuine S."/>
            <person name="Li-Beisson Y."/>
            <person name="Delledonne M."/>
            <person name="Ballottari M."/>
        </authorList>
    </citation>
    <scope>NUCLEOTIDE SEQUENCE</scope>
    <source>
        <strain evidence="18">211/11P</strain>
        <tissue evidence="18">Whole cell</tissue>
    </source>
</reference>
<reference evidence="18" key="1">
    <citation type="journal article" date="2019" name="Plant J.">
        <title>Chlorella vulgaris genome assembly and annotation reveals the molecular basis for metabolic acclimation to high light conditions.</title>
        <authorList>
            <person name="Cecchin M."/>
            <person name="Marcolungo L."/>
            <person name="Rossato M."/>
            <person name="Girolomoni L."/>
            <person name="Cosentino E."/>
            <person name="Cuine S."/>
            <person name="Li-Beisson Y."/>
            <person name="Delledonne M."/>
            <person name="Ballottari M."/>
        </authorList>
    </citation>
    <scope>NUCLEOTIDE SEQUENCE</scope>
    <source>
        <strain evidence="18">211/11P</strain>
    </source>
</reference>
<name>A0A9D4TT24_CHLVU</name>
<dbReference type="GO" id="GO:0016757">
    <property type="term" value="F:glycosyltransferase activity"/>
    <property type="evidence" value="ECO:0007669"/>
    <property type="project" value="UniProtKB-KW"/>
</dbReference>
<feature type="region of interest" description="Disordered" evidence="15">
    <location>
        <begin position="29"/>
        <end position="60"/>
    </location>
</feature>
<dbReference type="GO" id="GO:0004849">
    <property type="term" value="F:uridine kinase activity"/>
    <property type="evidence" value="ECO:0007669"/>
    <property type="project" value="UniProtKB-EC"/>
</dbReference>
<dbReference type="SUPFAM" id="SSF53271">
    <property type="entry name" value="PRTase-like"/>
    <property type="match status" value="1"/>
</dbReference>
<keyword evidence="9" id="KW-0328">Glycosyltransferase</keyword>
<dbReference type="EC" id="2.7.1.48" evidence="14"/>
<sequence length="486" mass="54937">MYEWQNERAGSAKGLSDVSKLLVQTSRTSSMGLRERELSERLDVEGGSPHRGAGRGHRNEPFVIGVAGGTASGKTTVCDQIMQRLHDQCVVMLSQDSFYRNLSEEELQDVKNYNFDQPSAFDTAAIMKCLTELKEMRIVEVPVYDFTTHQRSTETRRVPPADVVIIEGILVLHMEEIRSLLNMKVYVDTDDDVRLARRIQRDVAVRGRDVGGVIEQYTKFVKPAFDQYVAPSRKFADIIIPWHRCNEAGDNVVAIDLIAEHIRMKLQQHDLRRIYPNLEVIPSNFQIRGMHTIVRDRETSTADYVFYADRLLRLVVEASLGHLPFRERTVVTPTGHQYVGVDFAKKLCGVSIIRSGESMENALRACCKGIKIGKILVHRVEDRVMDQEIVYEKLPTDIAERFVLLMDPILGTGGSASRAVNVLLDKGVEEGKILFLSLIAAPEGIHTLCKKFPRMKVITSEIDEHIDSEFRVVPGTGNFGDRYFCE</sequence>
<evidence type="ECO:0000256" key="15">
    <source>
        <dbReference type="SAM" id="MobiDB-lite"/>
    </source>
</evidence>
<comment type="similarity">
    <text evidence="5">In the N-terminal section; belongs to the uridine kinase family.</text>
</comment>
<evidence type="ECO:0000313" key="18">
    <source>
        <dbReference type="EMBL" id="KAI3433695.1"/>
    </source>
</evidence>
<evidence type="ECO:0000256" key="4">
    <source>
        <dbReference type="ARBA" id="ARBA00005180"/>
    </source>
</evidence>
<comment type="pathway">
    <text evidence="2 14">Pyrimidine metabolism; UMP biosynthesis via salvage pathway; UMP from uridine: step 1/1.</text>
</comment>
<keyword evidence="14" id="KW-0067">ATP-binding</keyword>
<organism evidence="18 19">
    <name type="scientific">Chlorella vulgaris</name>
    <name type="common">Green alga</name>
    <dbReference type="NCBI Taxonomy" id="3077"/>
    <lineage>
        <taxon>Eukaryota</taxon>
        <taxon>Viridiplantae</taxon>
        <taxon>Chlorophyta</taxon>
        <taxon>core chlorophytes</taxon>
        <taxon>Trebouxiophyceae</taxon>
        <taxon>Chlorellales</taxon>
        <taxon>Chlorellaceae</taxon>
        <taxon>Chlorella clade</taxon>
        <taxon>Chlorella</taxon>
    </lineage>
</organism>
<dbReference type="OrthoDB" id="106623at2759"/>
<comment type="catalytic activity">
    <reaction evidence="14">
        <text>uridine + ATP = UMP + ADP + H(+)</text>
        <dbReference type="Rhea" id="RHEA:16825"/>
        <dbReference type="ChEBI" id="CHEBI:15378"/>
        <dbReference type="ChEBI" id="CHEBI:16704"/>
        <dbReference type="ChEBI" id="CHEBI:30616"/>
        <dbReference type="ChEBI" id="CHEBI:57865"/>
        <dbReference type="ChEBI" id="CHEBI:456216"/>
        <dbReference type="EC" id="2.7.1.48"/>
    </reaction>
</comment>
<comment type="similarity">
    <text evidence="7">In the C-terminal section; belongs to the UPRTase family.</text>
</comment>
<feature type="domain" description="Phosphoribulokinase/uridine kinase" evidence="16">
    <location>
        <begin position="63"/>
        <end position="246"/>
    </location>
</feature>
<evidence type="ECO:0000256" key="1">
    <source>
        <dbReference type="ARBA" id="ARBA00001946"/>
    </source>
</evidence>
<dbReference type="GO" id="GO:0005524">
    <property type="term" value="F:ATP binding"/>
    <property type="evidence" value="ECO:0007669"/>
    <property type="project" value="UniProtKB-KW"/>
</dbReference>
<comment type="similarity">
    <text evidence="6">Belongs to the UPRTase family.</text>
</comment>
<comment type="pathway">
    <text evidence="3 14">Pyrimidine metabolism; CTP biosynthesis via salvage pathway; CTP from cytidine: step 1/3.</text>
</comment>
<dbReference type="Gene3D" id="3.40.50.300">
    <property type="entry name" value="P-loop containing nucleotide triphosphate hydrolases"/>
    <property type="match status" value="1"/>
</dbReference>
<dbReference type="GO" id="GO:0008655">
    <property type="term" value="P:pyrimidine-containing compound salvage"/>
    <property type="evidence" value="ECO:0007669"/>
    <property type="project" value="UniProtKB-ARBA"/>
</dbReference>
<evidence type="ECO:0000259" key="17">
    <source>
        <dbReference type="Pfam" id="PF14681"/>
    </source>
</evidence>
<keyword evidence="13" id="KW-0342">GTP-binding</keyword>
<comment type="catalytic activity">
    <reaction evidence="14">
        <text>cytidine + ATP = CMP + ADP + H(+)</text>
        <dbReference type="Rhea" id="RHEA:24674"/>
        <dbReference type="ChEBI" id="CHEBI:15378"/>
        <dbReference type="ChEBI" id="CHEBI:17562"/>
        <dbReference type="ChEBI" id="CHEBI:30616"/>
        <dbReference type="ChEBI" id="CHEBI:60377"/>
        <dbReference type="ChEBI" id="CHEBI:456216"/>
        <dbReference type="EC" id="2.7.1.48"/>
    </reaction>
</comment>
<dbReference type="Gene3D" id="3.40.50.2020">
    <property type="match status" value="1"/>
</dbReference>
<proteinExistence type="inferred from homology"/>
<feature type="domain" description="Phosphoribosyltransferase" evidence="17">
    <location>
        <begin position="282"/>
        <end position="484"/>
    </location>
</feature>
<comment type="pathway">
    <text evidence="4">Pyrimidine metabolism; UMP biosynthesis via salvage pathway; UMP from uracil: step 1/1.</text>
</comment>
<dbReference type="Pfam" id="PF14681">
    <property type="entry name" value="UPRTase"/>
    <property type="match status" value="1"/>
</dbReference>
<dbReference type="GO" id="GO:0005525">
    <property type="term" value="F:GTP binding"/>
    <property type="evidence" value="ECO:0007669"/>
    <property type="project" value="UniProtKB-KW"/>
</dbReference>
<keyword evidence="8" id="KW-0021">Allosteric enzyme</keyword>
<evidence type="ECO:0000256" key="2">
    <source>
        <dbReference type="ARBA" id="ARBA00004690"/>
    </source>
</evidence>
<evidence type="ECO:0000256" key="9">
    <source>
        <dbReference type="ARBA" id="ARBA00022676"/>
    </source>
</evidence>
<dbReference type="InterPro" id="IPR029057">
    <property type="entry name" value="PRTase-like"/>
</dbReference>
<accession>A0A9D4TT24</accession>
<dbReference type="Pfam" id="PF00485">
    <property type="entry name" value="PRK"/>
    <property type="match status" value="1"/>
</dbReference>
<evidence type="ECO:0000256" key="8">
    <source>
        <dbReference type="ARBA" id="ARBA00022533"/>
    </source>
</evidence>
<dbReference type="AlphaFoldDB" id="A0A9D4TT24"/>
<evidence type="ECO:0000313" key="19">
    <source>
        <dbReference type="Proteomes" id="UP001055712"/>
    </source>
</evidence>
<dbReference type="InterPro" id="IPR000764">
    <property type="entry name" value="Uridine_kinase-like"/>
</dbReference>
<dbReference type="EMBL" id="SIDB01000004">
    <property type="protein sequence ID" value="KAI3433695.1"/>
    <property type="molecule type" value="Genomic_DNA"/>
</dbReference>
<dbReference type="Proteomes" id="UP001055712">
    <property type="component" value="Unassembled WGS sequence"/>
</dbReference>
<dbReference type="SUPFAM" id="SSF52540">
    <property type="entry name" value="P-loop containing nucleoside triphosphate hydrolases"/>
    <property type="match status" value="1"/>
</dbReference>
<comment type="similarity">
    <text evidence="14">Belongs to the uridine kinase family.</text>
</comment>
<dbReference type="CDD" id="cd02023">
    <property type="entry name" value="UMPK"/>
    <property type="match status" value="1"/>
</dbReference>
<dbReference type="NCBIfam" id="NF004018">
    <property type="entry name" value="PRK05480.1"/>
    <property type="match status" value="1"/>
</dbReference>
<dbReference type="FunFam" id="3.40.50.300:FF:000339">
    <property type="entry name" value="Uridine kinase"/>
    <property type="match status" value="1"/>
</dbReference>
<evidence type="ECO:0000256" key="6">
    <source>
        <dbReference type="ARBA" id="ARBA00009516"/>
    </source>
</evidence>
<feature type="compositionally biased region" description="Basic and acidic residues" evidence="15">
    <location>
        <begin position="33"/>
        <end position="44"/>
    </location>
</feature>
<evidence type="ECO:0000256" key="13">
    <source>
        <dbReference type="ARBA" id="ARBA00023134"/>
    </source>
</evidence>
<evidence type="ECO:0000256" key="7">
    <source>
        <dbReference type="ARBA" id="ARBA00010723"/>
    </source>
</evidence>
<evidence type="ECO:0000256" key="10">
    <source>
        <dbReference type="ARBA" id="ARBA00022679"/>
    </source>
</evidence>
<comment type="caution">
    <text evidence="18">The sequence shown here is derived from an EMBL/GenBank/DDBJ whole genome shotgun (WGS) entry which is preliminary data.</text>
</comment>
<keyword evidence="10 14" id="KW-0808">Transferase</keyword>
<keyword evidence="11 14" id="KW-0547">Nucleotide-binding</keyword>
<evidence type="ECO:0000256" key="11">
    <source>
        <dbReference type="ARBA" id="ARBA00022741"/>
    </source>
</evidence>
<dbReference type="NCBIfam" id="TIGR00235">
    <property type="entry name" value="udk"/>
    <property type="match status" value="1"/>
</dbReference>
<dbReference type="NCBIfam" id="NF001097">
    <property type="entry name" value="PRK00129.1"/>
    <property type="match status" value="1"/>
</dbReference>